<dbReference type="InterPro" id="IPR003280">
    <property type="entry name" value="2pore_dom_K_chnl"/>
</dbReference>
<evidence type="ECO:0000313" key="13">
    <source>
        <dbReference type="RefSeq" id="XP_037887248.1"/>
    </source>
</evidence>
<dbReference type="Pfam" id="PF07885">
    <property type="entry name" value="Ion_trans_2"/>
    <property type="match status" value="2"/>
</dbReference>
<feature type="domain" description="Potassium channel" evidence="11">
    <location>
        <begin position="193"/>
        <end position="251"/>
    </location>
</feature>
<evidence type="ECO:0000256" key="5">
    <source>
        <dbReference type="ARBA" id="ARBA00023065"/>
    </source>
</evidence>
<feature type="region of interest" description="Disordered" evidence="9">
    <location>
        <begin position="309"/>
        <end position="328"/>
    </location>
</feature>
<feature type="transmembrane region" description="Helical" evidence="10">
    <location>
        <begin position="229"/>
        <end position="246"/>
    </location>
</feature>
<keyword evidence="3 8" id="KW-0812">Transmembrane</keyword>
<dbReference type="GO" id="GO:0005886">
    <property type="term" value="C:plasma membrane"/>
    <property type="evidence" value="ECO:0007669"/>
    <property type="project" value="TreeGrafter"/>
</dbReference>
<dbReference type="GO" id="GO:0015271">
    <property type="term" value="F:outward rectifier potassium channel activity"/>
    <property type="evidence" value="ECO:0007669"/>
    <property type="project" value="TreeGrafter"/>
</dbReference>
<feature type="compositionally biased region" description="Low complexity" evidence="9">
    <location>
        <begin position="515"/>
        <end position="526"/>
    </location>
</feature>
<dbReference type="Gene3D" id="1.10.287.70">
    <property type="match status" value="1"/>
</dbReference>
<feature type="domain" description="Potassium channel" evidence="11">
    <location>
        <begin position="349"/>
        <end position="421"/>
    </location>
</feature>
<reference evidence="13" key="1">
    <citation type="submission" date="2025-08" db="UniProtKB">
        <authorList>
            <consortium name="RefSeq"/>
        </authorList>
    </citation>
    <scope>IDENTIFICATION</scope>
    <source>
        <tissue evidence="13">Whole body pupa</tissue>
    </source>
</reference>
<comment type="subcellular location">
    <subcellularLocation>
        <location evidence="1">Membrane</location>
        <topology evidence="1">Multi-pass membrane protein</topology>
    </subcellularLocation>
</comment>
<evidence type="ECO:0000256" key="6">
    <source>
        <dbReference type="ARBA" id="ARBA00023136"/>
    </source>
</evidence>
<evidence type="ECO:0000256" key="10">
    <source>
        <dbReference type="SAM" id="Phobius"/>
    </source>
</evidence>
<protein>
    <submittedName>
        <fullName evidence="13">Potassium channel subfamily K member 4 isoform X2</fullName>
    </submittedName>
</protein>
<keyword evidence="6 10" id="KW-0472">Membrane</keyword>
<feature type="transmembrane region" description="Helical" evidence="10">
    <location>
        <begin position="198"/>
        <end position="217"/>
    </location>
</feature>
<organism evidence="12 13">
    <name type="scientific">Glossina fuscipes</name>
    <dbReference type="NCBI Taxonomy" id="7396"/>
    <lineage>
        <taxon>Eukaryota</taxon>
        <taxon>Metazoa</taxon>
        <taxon>Ecdysozoa</taxon>
        <taxon>Arthropoda</taxon>
        <taxon>Hexapoda</taxon>
        <taxon>Insecta</taxon>
        <taxon>Pterygota</taxon>
        <taxon>Neoptera</taxon>
        <taxon>Endopterygota</taxon>
        <taxon>Diptera</taxon>
        <taxon>Brachycera</taxon>
        <taxon>Muscomorpha</taxon>
        <taxon>Hippoboscoidea</taxon>
        <taxon>Glossinidae</taxon>
        <taxon>Glossina</taxon>
    </lineage>
</organism>
<sequence length="537" mass="60399">MSQCTTPPLSRQSNRPPRINIKNLHSNNGSAMGSMPATAQTMPEQLYWPQYANPFAAGNFMAKGFEGFVDFTKSGMSFGEKFTYSLYEKFSKWSKSWFTHMFLITVVTLYSVGGAILFGTIEGKQSKQETIEAHTAQKEFFKAMKALSQDHELRQYSTAEFNGKLVFTLREHQTAIESLLSNNKTLEQLEKEKDPWSFWNAMFYCGTIYTTIGYGHITPKTTLGQSLTIIYAIIGIPMFLILLADFGKLFTRGFKFVWGFVRRLYYTGTCRKIRKQQQVRDAMTGFSAVYNLAVRRPSHFFGMRGGGNDVESQASEAGKSHPETPSSPYPDTIIVDDEFNLPISLASLLLISYILLGAFVYTLWEDWTYFEAFYFVFVSMSTIGFGDFVPNHPIFMMCSIIYLVFGLALTSMFINVVQIKLSDTFKQASAKIGVTIGLGLASEAGDNGSHVKTPSDVASVHGLRLNKIAEADNENKTTPSPPEMQSILRSSRPNSPDNNENEDNSDPDAPPPLLPRRQVAIEQPPQIEKKKKKYFFK</sequence>
<feature type="compositionally biased region" description="Low complexity" evidence="9">
    <location>
        <begin position="489"/>
        <end position="498"/>
    </location>
</feature>
<dbReference type="PANTHER" id="PTHR11003">
    <property type="entry name" value="POTASSIUM CHANNEL, SUBFAMILY K"/>
    <property type="match status" value="1"/>
</dbReference>
<gene>
    <name evidence="13" type="primary">LOC119636139</name>
</gene>
<dbReference type="RefSeq" id="XP_037887248.1">
    <property type="nucleotide sequence ID" value="XM_038031320.1"/>
</dbReference>
<keyword evidence="7 8" id="KW-0407">Ion channel</keyword>
<accession>A0A9C5YVH1</accession>
<dbReference type="GeneID" id="119636139"/>
<feature type="transmembrane region" description="Helical" evidence="10">
    <location>
        <begin position="97"/>
        <end position="118"/>
    </location>
</feature>
<evidence type="ECO:0000256" key="4">
    <source>
        <dbReference type="ARBA" id="ARBA00022989"/>
    </source>
</evidence>
<evidence type="ECO:0000256" key="8">
    <source>
        <dbReference type="RuleBase" id="RU003857"/>
    </source>
</evidence>
<comment type="similarity">
    <text evidence="8">Belongs to the two pore domain potassium channel (TC 1.A.1.8) family.</text>
</comment>
<proteinExistence type="inferred from homology"/>
<dbReference type="GO" id="GO:0030322">
    <property type="term" value="P:stabilization of membrane potential"/>
    <property type="evidence" value="ECO:0007669"/>
    <property type="project" value="TreeGrafter"/>
</dbReference>
<feature type="region of interest" description="Disordered" evidence="9">
    <location>
        <begin position="469"/>
        <end position="537"/>
    </location>
</feature>
<evidence type="ECO:0000256" key="9">
    <source>
        <dbReference type="SAM" id="MobiDB-lite"/>
    </source>
</evidence>
<keyword evidence="12" id="KW-1185">Reference proteome</keyword>
<dbReference type="PRINTS" id="PR01333">
    <property type="entry name" value="2POREKCHANEL"/>
</dbReference>
<keyword evidence="2 8" id="KW-0813">Transport</keyword>
<dbReference type="PANTHER" id="PTHR11003:SF335">
    <property type="entry name" value="POTASSIUM CHANNEL DOMAIN-CONTAINING PROTEIN"/>
    <property type="match status" value="1"/>
</dbReference>
<feature type="transmembrane region" description="Helical" evidence="10">
    <location>
        <begin position="394"/>
        <end position="417"/>
    </location>
</feature>
<evidence type="ECO:0000256" key="7">
    <source>
        <dbReference type="ARBA" id="ARBA00023303"/>
    </source>
</evidence>
<evidence type="ECO:0000259" key="11">
    <source>
        <dbReference type="Pfam" id="PF07885"/>
    </source>
</evidence>
<evidence type="ECO:0000256" key="3">
    <source>
        <dbReference type="ARBA" id="ARBA00022692"/>
    </source>
</evidence>
<evidence type="ECO:0000256" key="2">
    <source>
        <dbReference type="ARBA" id="ARBA00022448"/>
    </source>
</evidence>
<name>A0A9C5YVH1_9MUSC</name>
<dbReference type="AlphaFoldDB" id="A0A9C5YVH1"/>
<dbReference type="GO" id="GO:0022841">
    <property type="term" value="F:potassium ion leak channel activity"/>
    <property type="evidence" value="ECO:0007669"/>
    <property type="project" value="TreeGrafter"/>
</dbReference>
<keyword evidence="4 10" id="KW-1133">Transmembrane helix</keyword>
<evidence type="ECO:0000313" key="12">
    <source>
        <dbReference type="Proteomes" id="UP000092443"/>
    </source>
</evidence>
<feature type="transmembrane region" description="Helical" evidence="10">
    <location>
        <begin position="343"/>
        <end position="364"/>
    </location>
</feature>
<evidence type="ECO:0000256" key="1">
    <source>
        <dbReference type="ARBA" id="ARBA00004141"/>
    </source>
</evidence>
<keyword evidence="5 8" id="KW-0406">Ion transport</keyword>
<dbReference type="Proteomes" id="UP000092443">
    <property type="component" value="Unplaced"/>
</dbReference>
<dbReference type="SUPFAM" id="SSF81324">
    <property type="entry name" value="Voltage-gated potassium channels"/>
    <property type="match status" value="2"/>
</dbReference>
<dbReference type="InterPro" id="IPR013099">
    <property type="entry name" value="K_chnl_dom"/>
</dbReference>